<sequence>MDTLAQFFSTCQQWLFETVVQPVLFHLGMASVIEDAYDATMWLLVGLIQVAILLLVFGPLQRLRPVEAVRDRQQIGVDVIYTLVHRLGLFRVALFFAVDPLFDALFGQFHLWGLATFQLDQVWHGVTDGPWTSLLLYLLLFDLVDYLYHRAQHRFGWLWALHSLHHSQRQMTMWSDNRNHLLDDMLRDAVIVVVSQLVGVPPAQFVAIVAITQLVESLSHANLRVGFGRWGSRLVVGPRFHREHHSIAYDASSPGPAGGYNFAALFPIWDILGRTARFHGQYGPTGIHDQLPENGGYDYGRGFWAQQWRGIERLFGRQARAGDRSPPSSGTPAAEGRATVVAVAAPELSPARPVAERAPAS</sequence>
<evidence type="ECO:0000256" key="1">
    <source>
        <dbReference type="ARBA" id="ARBA00004370"/>
    </source>
</evidence>
<organism evidence="8 11">
    <name type="scientific">Bordetella genomosp. 1</name>
    <dbReference type="NCBI Taxonomy" id="1395607"/>
    <lineage>
        <taxon>Bacteria</taxon>
        <taxon>Pseudomonadati</taxon>
        <taxon>Pseudomonadota</taxon>
        <taxon>Betaproteobacteria</taxon>
        <taxon>Burkholderiales</taxon>
        <taxon>Alcaligenaceae</taxon>
        <taxon>Bordetella</taxon>
    </lineage>
</organism>
<keyword evidence="3 6" id="KW-1133">Transmembrane helix</keyword>
<feature type="transmembrane region" description="Helical" evidence="6">
    <location>
        <begin position="79"/>
        <end position="98"/>
    </location>
</feature>
<reference evidence="8 11" key="2">
    <citation type="submission" date="2017-05" db="EMBL/GenBank/DDBJ databases">
        <title>Complete and WGS of Bordetella genogroups.</title>
        <authorList>
            <person name="Spilker T."/>
            <person name="LiPuma J."/>
        </authorList>
    </citation>
    <scope>NUCLEOTIDE SEQUENCE [LARGE SCALE GENOMIC DNA]</scope>
    <source>
        <strain evidence="8 11">AU17610</strain>
    </source>
</reference>
<dbReference type="Pfam" id="PF04116">
    <property type="entry name" value="FA_hydroxylase"/>
    <property type="match status" value="1"/>
</dbReference>
<dbReference type="PANTHER" id="PTHR11863">
    <property type="entry name" value="STEROL DESATURASE"/>
    <property type="match status" value="1"/>
</dbReference>
<gene>
    <name evidence="9" type="ORF">CAL27_04400</name>
    <name evidence="8" type="ORF">CEG14_01760</name>
</gene>
<dbReference type="Proteomes" id="UP000216354">
    <property type="component" value="Unassembled WGS sequence"/>
</dbReference>
<comment type="subcellular location">
    <subcellularLocation>
        <location evidence="1">Membrane</location>
    </subcellularLocation>
</comment>
<dbReference type="GO" id="GO:0008610">
    <property type="term" value="P:lipid biosynthetic process"/>
    <property type="evidence" value="ECO:0007669"/>
    <property type="project" value="InterPro"/>
</dbReference>
<evidence type="ECO:0000256" key="3">
    <source>
        <dbReference type="ARBA" id="ARBA00022989"/>
    </source>
</evidence>
<feature type="region of interest" description="Disordered" evidence="5">
    <location>
        <begin position="318"/>
        <end position="340"/>
    </location>
</feature>
<dbReference type="EMBL" id="NEVL01000001">
    <property type="protein sequence ID" value="OZI40516.1"/>
    <property type="molecule type" value="Genomic_DNA"/>
</dbReference>
<dbReference type="GO" id="GO:0016491">
    <property type="term" value="F:oxidoreductase activity"/>
    <property type="evidence" value="ECO:0007669"/>
    <property type="project" value="InterPro"/>
</dbReference>
<keyword evidence="2 6" id="KW-0812">Transmembrane</keyword>
<comment type="caution">
    <text evidence="8">The sequence shown here is derived from an EMBL/GenBank/DDBJ whole genome shotgun (WGS) entry which is preliminary data.</text>
</comment>
<protein>
    <submittedName>
        <fullName evidence="8">Fatty acid hydroxylase</fullName>
    </submittedName>
</protein>
<keyword evidence="10" id="KW-1185">Reference proteome</keyword>
<evidence type="ECO:0000313" key="10">
    <source>
        <dbReference type="Proteomes" id="UP000216354"/>
    </source>
</evidence>
<dbReference type="InterPro" id="IPR006694">
    <property type="entry name" value="Fatty_acid_hydroxylase"/>
</dbReference>
<accession>A0A261ST01</accession>
<keyword evidence="4 6" id="KW-0472">Membrane</keyword>
<dbReference type="EMBL" id="NEVR01000001">
    <property type="protein sequence ID" value="OZI68711.1"/>
    <property type="molecule type" value="Genomic_DNA"/>
</dbReference>
<evidence type="ECO:0000256" key="6">
    <source>
        <dbReference type="SAM" id="Phobius"/>
    </source>
</evidence>
<evidence type="ECO:0000313" key="9">
    <source>
        <dbReference type="EMBL" id="OZI68711.1"/>
    </source>
</evidence>
<dbReference type="GO" id="GO:0005506">
    <property type="term" value="F:iron ion binding"/>
    <property type="evidence" value="ECO:0007669"/>
    <property type="project" value="InterPro"/>
</dbReference>
<name>A0A261ST01_9BORD</name>
<evidence type="ECO:0000259" key="7">
    <source>
        <dbReference type="Pfam" id="PF04116"/>
    </source>
</evidence>
<feature type="domain" description="Fatty acid hydroxylase" evidence="7">
    <location>
        <begin position="135"/>
        <end position="275"/>
    </location>
</feature>
<evidence type="ECO:0000256" key="2">
    <source>
        <dbReference type="ARBA" id="ARBA00022692"/>
    </source>
</evidence>
<feature type="transmembrane region" description="Helical" evidence="6">
    <location>
        <begin position="39"/>
        <end position="58"/>
    </location>
</feature>
<dbReference type="GO" id="GO:0016020">
    <property type="term" value="C:membrane"/>
    <property type="evidence" value="ECO:0007669"/>
    <property type="project" value="UniProtKB-SubCell"/>
</dbReference>
<dbReference type="Proteomes" id="UP000217005">
    <property type="component" value="Unassembled WGS sequence"/>
</dbReference>
<proteinExistence type="predicted"/>
<evidence type="ECO:0000313" key="11">
    <source>
        <dbReference type="Proteomes" id="UP000217005"/>
    </source>
</evidence>
<dbReference type="AlphaFoldDB" id="A0A261ST01"/>
<dbReference type="InterPro" id="IPR050307">
    <property type="entry name" value="Sterol_Desaturase_Related"/>
</dbReference>
<evidence type="ECO:0000256" key="5">
    <source>
        <dbReference type="SAM" id="MobiDB-lite"/>
    </source>
</evidence>
<evidence type="ECO:0000313" key="8">
    <source>
        <dbReference type="EMBL" id="OZI40516.1"/>
    </source>
</evidence>
<evidence type="ECO:0000256" key="4">
    <source>
        <dbReference type="ARBA" id="ARBA00023136"/>
    </source>
</evidence>
<reference evidence="9 10" key="1">
    <citation type="submission" date="2017-05" db="EMBL/GenBank/DDBJ databases">
        <title>Complete and WGS of Bordetella genogroups.</title>
        <authorList>
            <person name="Spilker T."/>
            <person name="Lipuma J."/>
        </authorList>
    </citation>
    <scope>NUCLEOTIDE SEQUENCE [LARGE SCALE GENOMIC DNA]</scope>
    <source>
        <strain evidence="9 10">AU9795</strain>
    </source>
</reference>
<dbReference type="OrthoDB" id="9770329at2"/>